<evidence type="ECO:0000313" key="8">
    <source>
        <dbReference type="EMBL" id="EEA85690.1"/>
    </source>
</evidence>
<evidence type="ECO:0000256" key="2">
    <source>
        <dbReference type="ARBA" id="ARBA00023125"/>
    </source>
</evidence>
<evidence type="ECO:0000313" key="9">
    <source>
        <dbReference type="Proteomes" id="UP000003178"/>
    </source>
</evidence>
<dbReference type="GO" id="GO:0051301">
    <property type="term" value="P:cell division"/>
    <property type="evidence" value="ECO:0007669"/>
    <property type="project" value="UniProtKB-UniRule"/>
</dbReference>
<dbReference type="AlphaFoldDB" id="B6FXS6"/>
<evidence type="ECO:0000256" key="3">
    <source>
        <dbReference type="ARBA" id="ARBA00023306"/>
    </source>
</evidence>
<dbReference type="OrthoDB" id="401278at2"/>
<dbReference type="STRING" id="500633.CLOHIR_00677"/>
<reference evidence="8 9" key="1">
    <citation type="submission" date="2008-09" db="EMBL/GenBank/DDBJ databases">
        <authorList>
            <person name="Fulton L."/>
            <person name="Clifton S."/>
            <person name="Fulton B."/>
            <person name="Xu J."/>
            <person name="Minx P."/>
            <person name="Pepin K.H."/>
            <person name="Johnson M."/>
            <person name="Thiruvilangam P."/>
            <person name="Bhonagiri V."/>
            <person name="Nash W.E."/>
            <person name="Mardis E.R."/>
            <person name="Wilson R.K."/>
        </authorList>
    </citation>
    <scope>NUCLEOTIDE SEQUENCE [LARGE SCALE GENOMIC DNA]</scope>
    <source>
        <strain evidence="8 9">DSM 13275</strain>
    </source>
</reference>
<dbReference type="HAMAP" id="MF_01420">
    <property type="entry name" value="HTH_type_WhiA"/>
    <property type="match status" value="1"/>
</dbReference>
<dbReference type="InterPro" id="IPR003802">
    <property type="entry name" value="Sporulation_regulator_WhiA"/>
</dbReference>
<protein>
    <recommendedName>
        <fullName evidence="4">Probable cell division protein WhiA</fullName>
    </recommendedName>
</protein>
<dbReference type="SUPFAM" id="SSF55608">
    <property type="entry name" value="Homing endonucleases"/>
    <property type="match status" value="1"/>
</dbReference>
<sequence>MSFSAETKNELTRIDSDNQAVNLAELAGIVRLSGSIQIAGFKKMNLKIITELNSIARKVFKLLKHDFNINTTIAVNKNQMLKRNNSYVLTVKSDMGAEKLLKELGVLEKGEGFFPKNDIAEELIATEEQKRAFIRGAFLGGGSISDPEKNYHLEFVTNNMEFAQSLRDLINSFDFNSKIVARKNNYVVYIKESEQISDLLSLIGAHSALLKLQNVKIVKEMRNNVNRIVNCETANLTKAVNAAVKQVENIRIIEETIGIKKLPENLQQIALLRVENEELTLKELGEMLNPPVGKSGVNYRLKRIQEIADNLREKYNIE</sequence>
<keyword evidence="9" id="KW-1185">Reference proteome</keyword>
<dbReference type="Gene3D" id="3.10.28.10">
    <property type="entry name" value="Homing endonucleases"/>
    <property type="match status" value="1"/>
</dbReference>
<dbReference type="GO" id="GO:0003677">
    <property type="term" value="F:DNA binding"/>
    <property type="evidence" value="ECO:0007669"/>
    <property type="project" value="UniProtKB-UniRule"/>
</dbReference>
<comment type="function">
    <text evidence="4">Involved in cell division and chromosome segregation.</text>
</comment>
<keyword evidence="3 4" id="KW-0131">Cell cycle</keyword>
<name>B6FXS6_PEPHT</name>
<proteinExistence type="inferred from homology"/>
<dbReference type="Proteomes" id="UP000003178">
    <property type="component" value="Unassembled WGS sequence"/>
</dbReference>
<dbReference type="PANTHER" id="PTHR37307:SF1">
    <property type="entry name" value="CELL DIVISION PROTEIN WHIA-RELATED"/>
    <property type="match status" value="1"/>
</dbReference>
<dbReference type="InterPro" id="IPR023054">
    <property type="entry name" value="Sporulation_regulator_WhiA_C"/>
</dbReference>
<dbReference type="GO" id="GO:0043937">
    <property type="term" value="P:regulation of sporulation"/>
    <property type="evidence" value="ECO:0007669"/>
    <property type="project" value="InterPro"/>
</dbReference>
<reference evidence="8 9" key="2">
    <citation type="submission" date="2008-10" db="EMBL/GenBank/DDBJ databases">
        <title>Draft genome sequence of Clostridium hiranonis (DSM 13275).</title>
        <authorList>
            <person name="Sudarsanam P."/>
            <person name="Ley R."/>
            <person name="Guruge J."/>
            <person name="Turnbaugh P.J."/>
            <person name="Mahowald M."/>
            <person name="Liep D."/>
            <person name="Gordon J."/>
        </authorList>
    </citation>
    <scope>NUCLEOTIDE SEQUENCE [LARGE SCALE GENOMIC DNA]</scope>
    <source>
        <strain evidence="8 9">DSM 13275</strain>
    </source>
</reference>
<evidence type="ECO:0000256" key="4">
    <source>
        <dbReference type="HAMAP-Rule" id="MF_01420"/>
    </source>
</evidence>
<feature type="domain" description="WhiA LAGLIDADG-like" evidence="7">
    <location>
        <begin position="131"/>
        <end position="222"/>
    </location>
</feature>
<dbReference type="EMBL" id="ABWP01000026">
    <property type="protein sequence ID" value="EEA85690.1"/>
    <property type="molecule type" value="Genomic_DNA"/>
</dbReference>
<keyword evidence="1 4" id="KW-0132">Cell division</keyword>
<evidence type="ECO:0000256" key="1">
    <source>
        <dbReference type="ARBA" id="ARBA00022618"/>
    </source>
</evidence>
<comment type="caution">
    <text evidence="8">The sequence shown here is derived from an EMBL/GenBank/DDBJ whole genome shotgun (WGS) entry which is preliminary data.</text>
</comment>
<dbReference type="Pfam" id="PF14527">
    <property type="entry name" value="LAGLIDADG_WhiA"/>
    <property type="match status" value="1"/>
</dbReference>
<accession>B6FXS6</accession>
<dbReference type="InterPro" id="IPR018478">
    <property type="entry name" value="Sporu_reg_WhiA_N_dom"/>
</dbReference>
<feature type="domain" description="Sporulation regulator WhiA C-terminal" evidence="5">
    <location>
        <begin position="225"/>
        <end position="308"/>
    </location>
</feature>
<keyword evidence="2 4" id="KW-0238">DNA-binding</keyword>
<dbReference type="Pfam" id="PF10298">
    <property type="entry name" value="WhiA_N"/>
    <property type="match status" value="1"/>
</dbReference>
<dbReference type="HOGENOM" id="CLU_053282_0_0_9"/>
<dbReference type="PANTHER" id="PTHR37307">
    <property type="entry name" value="CELL DIVISION PROTEIN WHIA-RELATED"/>
    <property type="match status" value="1"/>
</dbReference>
<gene>
    <name evidence="4" type="primary">whiA</name>
    <name evidence="8" type="ORF">CLOHIR_00677</name>
</gene>
<dbReference type="Pfam" id="PF02650">
    <property type="entry name" value="HTH_WhiA"/>
    <property type="match status" value="1"/>
</dbReference>
<dbReference type="InterPro" id="IPR027434">
    <property type="entry name" value="Homing_endonucl"/>
</dbReference>
<dbReference type="eggNOG" id="COG1481">
    <property type="taxonomic scope" value="Bacteria"/>
</dbReference>
<feature type="domain" description="Sporulation transcription regulator WhiA N-terminal" evidence="6">
    <location>
        <begin position="21"/>
        <end position="107"/>
    </location>
</feature>
<dbReference type="NCBIfam" id="TIGR00647">
    <property type="entry name" value="DNA_bind_WhiA"/>
    <property type="match status" value="1"/>
</dbReference>
<evidence type="ECO:0000259" key="5">
    <source>
        <dbReference type="Pfam" id="PF02650"/>
    </source>
</evidence>
<dbReference type="RefSeq" id="WP_006439588.1">
    <property type="nucleotide sequence ID" value="NZ_DS995356.1"/>
</dbReference>
<evidence type="ECO:0000259" key="6">
    <source>
        <dbReference type="Pfam" id="PF10298"/>
    </source>
</evidence>
<evidence type="ECO:0000259" key="7">
    <source>
        <dbReference type="Pfam" id="PF14527"/>
    </source>
</evidence>
<dbReference type="InterPro" id="IPR039518">
    <property type="entry name" value="WhiA_LAGLIDADG_dom"/>
</dbReference>
<comment type="similarity">
    <text evidence="4">Belongs to the WhiA family.</text>
</comment>
<organism evidence="8 9">
    <name type="scientific">Peptacetobacter hiranonis (strain DSM 13275 / JCM 10541 / KCTC 15199 / TO-931)</name>
    <name type="common">Clostridium hiranonis</name>
    <dbReference type="NCBI Taxonomy" id="500633"/>
    <lineage>
        <taxon>Bacteria</taxon>
        <taxon>Bacillati</taxon>
        <taxon>Bacillota</taxon>
        <taxon>Clostridia</taxon>
        <taxon>Peptostreptococcales</taxon>
        <taxon>Peptostreptococcaceae</taxon>
        <taxon>Peptacetobacter</taxon>
    </lineage>
</organism>